<comment type="caution">
    <text evidence="2">The sequence shown here is derived from an EMBL/GenBank/DDBJ whole genome shotgun (WGS) entry which is preliminary data.</text>
</comment>
<dbReference type="Proteomes" id="UP000002945">
    <property type="component" value="Unassembled WGS sequence"/>
</dbReference>
<dbReference type="Pfam" id="PF00462">
    <property type="entry name" value="Glutaredoxin"/>
    <property type="match status" value="1"/>
</dbReference>
<dbReference type="OrthoDB" id="1447588at2"/>
<evidence type="ECO:0000313" key="2">
    <source>
        <dbReference type="EMBL" id="EDP98404.1"/>
    </source>
</evidence>
<dbReference type="AlphaFoldDB" id="A9DKU6"/>
<name>A9DKU6_9FLAO</name>
<proteinExistence type="predicted"/>
<organism evidence="2 3">
    <name type="scientific">Kordia algicida OT-1</name>
    <dbReference type="NCBI Taxonomy" id="391587"/>
    <lineage>
        <taxon>Bacteria</taxon>
        <taxon>Pseudomonadati</taxon>
        <taxon>Bacteroidota</taxon>
        <taxon>Flavobacteriia</taxon>
        <taxon>Flavobacteriales</taxon>
        <taxon>Flavobacteriaceae</taxon>
        <taxon>Kordia</taxon>
    </lineage>
</organism>
<dbReference type="SUPFAM" id="SSF52833">
    <property type="entry name" value="Thioredoxin-like"/>
    <property type="match status" value="1"/>
</dbReference>
<dbReference type="EMBL" id="ABIB01000001">
    <property type="protein sequence ID" value="EDP98404.1"/>
    <property type="molecule type" value="Genomic_DNA"/>
</dbReference>
<feature type="domain" description="Glutaredoxin" evidence="1">
    <location>
        <begin position="7"/>
        <end position="66"/>
    </location>
</feature>
<dbReference type="InterPro" id="IPR002109">
    <property type="entry name" value="Glutaredoxin"/>
</dbReference>
<evidence type="ECO:0000313" key="3">
    <source>
        <dbReference type="Proteomes" id="UP000002945"/>
    </source>
</evidence>
<keyword evidence="3" id="KW-1185">Reference proteome</keyword>
<protein>
    <recommendedName>
        <fullName evidence="1">Glutaredoxin domain-containing protein</fullName>
    </recommendedName>
</protein>
<sequence length="86" mass="10443">MKHIPKIKLYGTKTCHKTNYYKTFLDEKKLPYQFLDVLENENHADELRNLYTNKKLNFPTIIIGNKKLRNPREAELHKWFEKLIHS</sequence>
<dbReference type="CDD" id="cd02976">
    <property type="entry name" value="NrdH"/>
    <property type="match status" value="1"/>
</dbReference>
<evidence type="ECO:0000259" key="1">
    <source>
        <dbReference type="Pfam" id="PF00462"/>
    </source>
</evidence>
<dbReference type="eggNOG" id="ENOG503343B">
    <property type="taxonomic scope" value="Bacteria"/>
</dbReference>
<dbReference type="HOGENOM" id="CLU_026126_11_1_10"/>
<reference evidence="2 3" key="1">
    <citation type="journal article" date="2011" name="J. Bacteriol.">
        <title>Genome sequence of the algicidal bacterium Kordia algicida OT-1.</title>
        <authorList>
            <person name="Lee H.S."/>
            <person name="Kang S.G."/>
            <person name="Kwon K.K."/>
            <person name="Lee J.H."/>
            <person name="Kim S.J."/>
        </authorList>
    </citation>
    <scope>NUCLEOTIDE SEQUENCE [LARGE SCALE GENOMIC DNA]</scope>
    <source>
        <strain evidence="2 3">OT-1</strain>
    </source>
</reference>
<dbReference type="STRING" id="391587.KAOT1_14342"/>
<dbReference type="InterPro" id="IPR036249">
    <property type="entry name" value="Thioredoxin-like_sf"/>
</dbReference>
<accession>A9DKU6</accession>
<gene>
    <name evidence="2" type="ORF">KAOT1_14342</name>
</gene>
<dbReference type="Gene3D" id="3.40.30.10">
    <property type="entry name" value="Glutaredoxin"/>
    <property type="match status" value="1"/>
</dbReference>